<accession>A0A2S1R1D5</accession>
<dbReference type="InterPro" id="IPR026341">
    <property type="entry name" value="T9SS_type_B"/>
</dbReference>
<organism evidence="3 4">
    <name type="scientific">Flavobacterium album</name>
    <dbReference type="NCBI Taxonomy" id="2175091"/>
    <lineage>
        <taxon>Bacteria</taxon>
        <taxon>Pseudomonadati</taxon>
        <taxon>Bacteroidota</taxon>
        <taxon>Flavobacteriia</taxon>
        <taxon>Flavobacteriales</taxon>
        <taxon>Flavobacteriaceae</taxon>
        <taxon>Flavobacterium</taxon>
    </lineage>
</organism>
<evidence type="ECO:0000256" key="1">
    <source>
        <dbReference type="SAM" id="SignalP"/>
    </source>
</evidence>
<dbReference type="InterPro" id="IPR035986">
    <property type="entry name" value="PKD_dom_sf"/>
</dbReference>
<dbReference type="Proteomes" id="UP000244929">
    <property type="component" value="Chromosome"/>
</dbReference>
<dbReference type="InterPro" id="IPR022409">
    <property type="entry name" value="PKD/Chitinase_dom"/>
</dbReference>
<keyword evidence="4" id="KW-1185">Reference proteome</keyword>
<dbReference type="SUPFAM" id="SSF50998">
    <property type="entry name" value="Quinoprotein alcohol dehydrogenase-like"/>
    <property type="match status" value="1"/>
</dbReference>
<feature type="chain" id="PRO_5015447894" description="PKD domain-containing protein" evidence="1">
    <location>
        <begin position="19"/>
        <end position="686"/>
    </location>
</feature>
<dbReference type="InterPro" id="IPR000601">
    <property type="entry name" value="PKD_dom"/>
</dbReference>
<dbReference type="InterPro" id="IPR011047">
    <property type="entry name" value="Quinoprotein_ADH-like_sf"/>
</dbReference>
<proteinExistence type="predicted"/>
<evidence type="ECO:0000313" key="4">
    <source>
        <dbReference type="Proteomes" id="UP000244929"/>
    </source>
</evidence>
<dbReference type="SUPFAM" id="SSF49299">
    <property type="entry name" value="PKD domain"/>
    <property type="match status" value="1"/>
</dbReference>
<evidence type="ECO:0000259" key="2">
    <source>
        <dbReference type="PROSITE" id="PS50093"/>
    </source>
</evidence>
<dbReference type="SMART" id="SM00089">
    <property type="entry name" value="PKD"/>
    <property type="match status" value="2"/>
</dbReference>
<dbReference type="OrthoDB" id="9765926at2"/>
<dbReference type="NCBIfam" id="TIGR04131">
    <property type="entry name" value="Bac_Flav_CTERM"/>
    <property type="match status" value="1"/>
</dbReference>
<feature type="signal peptide" evidence="1">
    <location>
        <begin position="1"/>
        <end position="18"/>
    </location>
</feature>
<dbReference type="InterPro" id="IPR013783">
    <property type="entry name" value="Ig-like_fold"/>
</dbReference>
<feature type="domain" description="PKD" evidence="2">
    <location>
        <begin position="381"/>
        <end position="426"/>
    </location>
</feature>
<dbReference type="Pfam" id="PF18911">
    <property type="entry name" value="PKD_4"/>
    <property type="match status" value="1"/>
</dbReference>
<dbReference type="EMBL" id="CP029186">
    <property type="protein sequence ID" value="AWH86422.1"/>
    <property type="molecule type" value="Genomic_DNA"/>
</dbReference>
<name>A0A2S1R1D5_9FLAO</name>
<dbReference type="Gene3D" id="2.60.40.10">
    <property type="entry name" value="Immunoglobulins"/>
    <property type="match status" value="1"/>
</dbReference>
<dbReference type="KEGG" id="falb:HYN59_15485"/>
<keyword evidence="1" id="KW-0732">Signal</keyword>
<dbReference type="RefSeq" id="WP_108779145.1">
    <property type="nucleotide sequence ID" value="NZ_CP029186.1"/>
</dbReference>
<dbReference type="PROSITE" id="PS50093">
    <property type="entry name" value="PKD"/>
    <property type="match status" value="1"/>
</dbReference>
<dbReference type="AlphaFoldDB" id="A0A2S1R1D5"/>
<dbReference type="CDD" id="cd00146">
    <property type="entry name" value="PKD"/>
    <property type="match status" value="1"/>
</dbReference>
<reference evidence="3 4" key="1">
    <citation type="submission" date="2018-04" db="EMBL/GenBank/DDBJ databases">
        <title>Genome sequencing of Flavobacterium sp. HYN0059.</title>
        <authorList>
            <person name="Yi H."/>
            <person name="Baek C."/>
        </authorList>
    </citation>
    <scope>NUCLEOTIDE SEQUENCE [LARGE SCALE GENOMIC DNA]</scope>
    <source>
        <strain evidence="3 4">HYN0059</strain>
    </source>
</reference>
<gene>
    <name evidence="3" type="ORF">HYN59_15485</name>
</gene>
<sequence>MKKIYVLMLAILTQAVFAQKETNIWYFGLFAGVDFNSGEPVALYDGQIDTSEGSSCIADAQGNLLFYTDGVTVYNRQHQVMENGTGLMGNTSSTQGVLITGGPGSATKYYIFTVGAVENPVGLNYSEVNMAANGGLGAVTANKNINLLDSTTEGITATLHENGEDIWIVVHGYPGDVVYSFLLTENGINEPVVSNVGPFFQNTLHWNDPYFEPGAMKLSADGSRLAVASQAGGVFLCDYDKVTGEATNALQLENGAMEGPYGVEFSLSGNVLYTARTGKLRQYNLLAADIATSGTVVYEDPYFTLGALQLASNGKIYKPDGLSESLSVIHNPEVLGTGCNFEWGSVYLGSQRFAELGLPTAIASYFVGPDIEAQHFCAGSETAFSVVWNRSPQEANWDFGDGTSSAGNTAVHTYTAAGTYTVKVTLKRNGFTWEIEKQVIINAIPQFSLPEVLATCDPQNEVIQLTPENFDISAASFQWFFNDAPLEAITPTLQPSGFGVYKVTVAVNGCENTRTIHIIEKPAFGVTVAESCNNGSFTLEALPLEGSFDPATAAFSWEGPDSFAANAGKVFIAKPGEYSVAVETQEGCRGSMVYNVVSANCNIQRGISPNLDGRNDYFDLAGFDIEELSVFNRYGLKVYNRKHYTTEWSGQSDNGEALPDGTYYYVIKTVAGQPKTGWVYINREEH</sequence>
<evidence type="ECO:0000313" key="3">
    <source>
        <dbReference type="EMBL" id="AWH86422.1"/>
    </source>
</evidence>
<protein>
    <recommendedName>
        <fullName evidence="2">PKD domain-containing protein</fullName>
    </recommendedName>
</protein>
<dbReference type="Pfam" id="PF13585">
    <property type="entry name" value="CHU_C"/>
    <property type="match status" value="1"/>
</dbReference>